<keyword evidence="11" id="KW-1185">Reference proteome</keyword>
<evidence type="ECO:0000313" key="11">
    <source>
        <dbReference type="Proteomes" id="UP000185596"/>
    </source>
</evidence>
<feature type="domain" description="Biotin synthase auxiliary protein C-terminal" evidence="9">
    <location>
        <begin position="41"/>
        <end position="64"/>
    </location>
</feature>
<evidence type="ECO:0000256" key="2">
    <source>
        <dbReference type="ARBA" id="ARBA00022723"/>
    </source>
</evidence>
<sequence>MTAAFCVHCGKPPAEGDHGRCARLRAAVDPPRYCPECARRMVVQVTPTGWSARCSRHGERSSRAEAFPRASAPEGSSFNAVSPTD</sequence>
<feature type="region of interest" description="Disordered" evidence="8">
    <location>
        <begin position="52"/>
        <end position="85"/>
    </location>
</feature>
<evidence type="ECO:0000313" key="10">
    <source>
        <dbReference type="EMBL" id="OLF16105.1"/>
    </source>
</evidence>
<feature type="compositionally biased region" description="Polar residues" evidence="8">
    <location>
        <begin position="74"/>
        <end position="85"/>
    </location>
</feature>
<dbReference type="AlphaFoldDB" id="A0A1Q8CP28"/>
<proteinExistence type="inferred from homology"/>
<gene>
    <name evidence="10" type="ORF">BU204_18295</name>
</gene>
<name>A0A1Q8CP28_9PSEU</name>
<comment type="similarity">
    <text evidence="6">Belongs to the BsaP family.</text>
</comment>
<dbReference type="Proteomes" id="UP000185596">
    <property type="component" value="Unassembled WGS sequence"/>
</dbReference>
<keyword evidence="3" id="KW-0093">Biotin biosynthesis</keyword>
<evidence type="ECO:0000256" key="4">
    <source>
        <dbReference type="ARBA" id="ARBA00023004"/>
    </source>
</evidence>
<dbReference type="EMBL" id="MSIE01000032">
    <property type="protein sequence ID" value="OLF16105.1"/>
    <property type="molecule type" value="Genomic_DNA"/>
</dbReference>
<dbReference type="RefSeq" id="WP_075126905.1">
    <property type="nucleotide sequence ID" value="NZ_MSIE01000032.1"/>
</dbReference>
<comment type="caution">
    <text evidence="10">The sequence shown here is derived from an EMBL/GenBank/DDBJ whole genome shotgun (WGS) entry which is preliminary data.</text>
</comment>
<dbReference type="OrthoDB" id="3829284at2"/>
<evidence type="ECO:0000259" key="9">
    <source>
        <dbReference type="Pfam" id="PF26519"/>
    </source>
</evidence>
<evidence type="ECO:0000256" key="7">
    <source>
        <dbReference type="ARBA" id="ARBA00093796"/>
    </source>
</evidence>
<evidence type="ECO:0000256" key="6">
    <source>
        <dbReference type="ARBA" id="ARBA00093780"/>
    </source>
</evidence>
<accession>A0A1Q8CP28</accession>
<comment type="function">
    <text evidence="5">Required for the activity of the biotin synthase BioB.</text>
</comment>
<evidence type="ECO:0000256" key="8">
    <source>
        <dbReference type="SAM" id="MobiDB-lite"/>
    </source>
</evidence>
<evidence type="ECO:0000256" key="1">
    <source>
        <dbReference type="ARBA" id="ARBA00001915"/>
    </source>
</evidence>
<keyword evidence="2" id="KW-0479">Metal-binding</keyword>
<protein>
    <recommendedName>
        <fullName evidence="7">Biotin synthase auxiliary protein</fullName>
    </recommendedName>
</protein>
<evidence type="ECO:0000256" key="3">
    <source>
        <dbReference type="ARBA" id="ARBA00022756"/>
    </source>
</evidence>
<comment type="cofactor">
    <cofactor evidence="1">
        <name>iron-sulfur cluster</name>
        <dbReference type="ChEBI" id="CHEBI:30408"/>
    </cofactor>
</comment>
<dbReference type="Pfam" id="PF26519">
    <property type="entry name" value="BsaP"/>
    <property type="match status" value="1"/>
</dbReference>
<evidence type="ECO:0000256" key="5">
    <source>
        <dbReference type="ARBA" id="ARBA00093761"/>
    </source>
</evidence>
<reference evidence="10 11" key="1">
    <citation type="submission" date="2016-12" db="EMBL/GenBank/DDBJ databases">
        <title>The draft genome sequence of Actinophytocola sp. 11-183.</title>
        <authorList>
            <person name="Wang W."/>
            <person name="Yuan L."/>
        </authorList>
    </citation>
    <scope>NUCLEOTIDE SEQUENCE [LARGE SCALE GENOMIC DNA]</scope>
    <source>
        <strain evidence="10 11">11-183</strain>
    </source>
</reference>
<keyword evidence="4" id="KW-0408">Iron</keyword>
<dbReference type="InterPro" id="IPR058605">
    <property type="entry name" value="BsaP_C"/>
</dbReference>
<organism evidence="10 11">
    <name type="scientific">Actinophytocola xanthii</name>
    <dbReference type="NCBI Taxonomy" id="1912961"/>
    <lineage>
        <taxon>Bacteria</taxon>
        <taxon>Bacillati</taxon>
        <taxon>Actinomycetota</taxon>
        <taxon>Actinomycetes</taxon>
        <taxon>Pseudonocardiales</taxon>
        <taxon>Pseudonocardiaceae</taxon>
    </lineage>
</organism>
<dbReference type="STRING" id="1912961.BU204_18295"/>